<keyword evidence="2 13" id="KW-0963">Cytoplasm</keyword>
<evidence type="ECO:0000256" key="7">
    <source>
        <dbReference type="ARBA" id="ARBA00022801"/>
    </source>
</evidence>
<evidence type="ECO:0000256" key="8">
    <source>
        <dbReference type="ARBA" id="ARBA00022842"/>
    </source>
</evidence>
<keyword evidence="7 13" id="KW-0378">Hydrolase</keyword>
<evidence type="ECO:0000313" key="15">
    <source>
        <dbReference type="EMBL" id="QCT42464.1"/>
    </source>
</evidence>
<dbReference type="KEGG" id="nft:FBF37_03280"/>
<dbReference type="InterPro" id="IPR036397">
    <property type="entry name" value="RNaseH_sf"/>
</dbReference>
<dbReference type="EMBL" id="CP040004">
    <property type="protein sequence ID" value="QCT42464.1"/>
    <property type="molecule type" value="Genomic_DNA"/>
</dbReference>
<dbReference type="NCBIfam" id="NF000711">
    <property type="entry name" value="PRK00039.2-1"/>
    <property type="match status" value="1"/>
</dbReference>
<dbReference type="GO" id="GO:0000287">
    <property type="term" value="F:magnesium ion binding"/>
    <property type="evidence" value="ECO:0007669"/>
    <property type="project" value="UniProtKB-UniRule"/>
</dbReference>
<dbReference type="SUPFAM" id="SSF53098">
    <property type="entry name" value="Ribonuclease H-like"/>
    <property type="match status" value="1"/>
</dbReference>
<keyword evidence="5 13" id="KW-0255">Endonuclease</keyword>
<proteinExistence type="inferred from homology"/>
<dbReference type="GO" id="GO:0006281">
    <property type="term" value="P:DNA repair"/>
    <property type="evidence" value="ECO:0007669"/>
    <property type="project" value="UniProtKB-UniRule"/>
</dbReference>
<organism evidence="15 16">
    <name type="scientific">Candidatus Nanosynbacter featherlites</name>
    <dbReference type="NCBI Taxonomy" id="2572088"/>
    <lineage>
        <taxon>Bacteria</taxon>
        <taxon>Candidatus Saccharimonadota</taxon>
        <taxon>Candidatus Saccharimonadia</taxon>
        <taxon>Candidatus Nanosynbacterales</taxon>
        <taxon>Candidatus Nanosynbacteraceae</taxon>
        <taxon>Candidatus Nanosynbacter</taxon>
    </lineage>
</organism>
<dbReference type="Proteomes" id="UP000310639">
    <property type="component" value="Chromosome"/>
</dbReference>
<dbReference type="RefSeq" id="WP_138079449.1">
    <property type="nucleotide sequence ID" value="NZ_CP040004.1"/>
</dbReference>
<keyword evidence="16" id="KW-1185">Reference proteome</keyword>
<evidence type="ECO:0000256" key="10">
    <source>
        <dbReference type="ARBA" id="ARBA00023172"/>
    </source>
</evidence>
<dbReference type="InterPro" id="IPR002176">
    <property type="entry name" value="X-over_junc_endoDNase_RuvC"/>
</dbReference>
<keyword evidence="6 13" id="KW-0227">DNA damage</keyword>
<dbReference type="Pfam" id="PF02075">
    <property type="entry name" value="RuvC"/>
    <property type="match status" value="1"/>
</dbReference>
<evidence type="ECO:0000256" key="13">
    <source>
        <dbReference type="HAMAP-Rule" id="MF_00034"/>
    </source>
</evidence>
<dbReference type="NCBIfam" id="TIGR00228">
    <property type="entry name" value="ruvC"/>
    <property type="match status" value="1"/>
</dbReference>
<keyword evidence="3 13" id="KW-0540">Nuclease</keyword>
<evidence type="ECO:0000256" key="9">
    <source>
        <dbReference type="ARBA" id="ARBA00023125"/>
    </source>
</evidence>
<feature type="active site" evidence="13">
    <location>
        <position position="7"/>
    </location>
</feature>
<evidence type="ECO:0000256" key="6">
    <source>
        <dbReference type="ARBA" id="ARBA00022763"/>
    </source>
</evidence>
<dbReference type="OrthoDB" id="9805499at2"/>
<sequence length="157" mass="16909">MRIIGIDPGTGILGFGVIDFSGGKFRLVTAGVVRTPAHTPIDERLEEIFDSLTEIITETKPDVMSIEKLFFARNVTTAISVAEARGVAMLTGRKAGLPIAEYTPLQIKQTLTGYGKADKKQVQEMVRLNLGLKDVPKPDDCADALAAAITHAAMNRV</sequence>
<dbReference type="GO" id="GO:0003677">
    <property type="term" value="F:DNA binding"/>
    <property type="evidence" value="ECO:0007669"/>
    <property type="project" value="UniProtKB-KW"/>
</dbReference>
<feature type="active site" evidence="13">
    <location>
        <position position="67"/>
    </location>
</feature>
<dbReference type="GO" id="GO:0048476">
    <property type="term" value="C:Holliday junction resolvase complex"/>
    <property type="evidence" value="ECO:0007669"/>
    <property type="project" value="UniProtKB-UniRule"/>
</dbReference>
<evidence type="ECO:0000256" key="3">
    <source>
        <dbReference type="ARBA" id="ARBA00022722"/>
    </source>
</evidence>
<name>A0A4P9A3P9_9BACT</name>
<dbReference type="AlphaFoldDB" id="A0A4P9A3P9"/>
<dbReference type="FunFam" id="3.30.420.10:FF:000002">
    <property type="entry name" value="Crossover junction endodeoxyribonuclease RuvC"/>
    <property type="match status" value="1"/>
</dbReference>
<dbReference type="InterPro" id="IPR012337">
    <property type="entry name" value="RNaseH-like_sf"/>
</dbReference>
<dbReference type="InterPro" id="IPR020563">
    <property type="entry name" value="X-over_junc_endoDNase_Mg_BS"/>
</dbReference>
<dbReference type="PANTHER" id="PTHR30194">
    <property type="entry name" value="CROSSOVER JUNCTION ENDODEOXYRIBONUCLEASE RUVC"/>
    <property type="match status" value="1"/>
</dbReference>
<feature type="binding site" evidence="13">
    <location>
        <position position="7"/>
    </location>
    <ligand>
        <name>Mg(2+)</name>
        <dbReference type="ChEBI" id="CHEBI:18420"/>
        <label>1</label>
    </ligand>
</feature>
<keyword evidence="4 13" id="KW-0479">Metal-binding</keyword>
<evidence type="ECO:0000256" key="11">
    <source>
        <dbReference type="ARBA" id="ARBA00023204"/>
    </source>
</evidence>
<dbReference type="PANTHER" id="PTHR30194:SF3">
    <property type="entry name" value="CROSSOVER JUNCTION ENDODEOXYRIBONUCLEASE RUVC"/>
    <property type="match status" value="1"/>
</dbReference>
<comment type="subunit">
    <text evidence="13">Homodimer which binds Holliday junction (HJ) DNA. The HJ becomes 2-fold symmetrical on binding to RuvC with unstacked arms; it has a different conformation from HJ DNA in complex with RuvA. In the full resolvosome a probable DNA-RuvA(4)-RuvB(12)-RuvC(2) complex forms which resolves the HJ.</text>
</comment>
<accession>A0A4P9A3P9</accession>
<evidence type="ECO:0000256" key="1">
    <source>
        <dbReference type="ARBA" id="ARBA00009518"/>
    </source>
</evidence>
<gene>
    <name evidence="13 15" type="primary">ruvC</name>
    <name evidence="15" type="ORF">FBF37_03280</name>
</gene>
<dbReference type="Gene3D" id="3.30.420.10">
    <property type="entry name" value="Ribonuclease H-like superfamily/Ribonuclease H"/>
    <property type="match status" value="1"/>
</dbReference>
<feature type="binding site" evidence="13">
    <location>
        <position position="67"/>
    </location>
    <ligand>
        <name>Mg(2+)</name>
        <dbReference type="ChEBI" id="CHEBI:18420"/>
        <label>2</label>
    </ligand>
</feature>
<dbReference type="CDD" id="cd16962">
    <property type="entry name" value="RuvC"/>
    <property type="match status" value="1"/>
</dbReference>
<keyword evidence="8 13" id="KW-0460">Magnesium</keyword>
<comment type="cofactor">
    <cofactor evidence="13">
        <name>Mg(2+)</name>
        <dbReference type="ChEBI" id="CHEBI:18420"/>
    </cofactor>
    <text evidence="13">Binds 2 Mg(2+) ion per subunit.</text>
</comment>
<evidence type="ECO:0000256" key="5">
    <source>
        <dbReference type="ARBA" id="ARBA00022759"/>
    </source>
</evidence>
<feature type="active site" evidence="13">
    <location>
        <position position="140"/>
    </location>
</feature>
<keyword evidence="10 13" id="KW-0233">DNA recombination</keyword>
<comment type="catalytic activity">
    <reaction evidence="12 13">
        <text>Endonucleolytic cleavage at a junction such as a reciprocal single-stranded crossover between two homologous DNA duplexes (Holliday junction).</text>
        <dbReference type="EC" id="3.1.21.10"/>
    </reaction>
</comment>
<dbReference type="HAMAP" id="MF_00034">
    <property type="entry name" value="RuvC"/>
    <property type="match status" value="1"/>
</dbReference>
<protein>
    <recommendedName>
        <fullName evidence="13 14">Crossover junction endodeoxyribonuclease RuvC</fullName>
        <ecNumber evidence="13 14">3.1.21.10</ecNumber>
    </recommendedName>
    <alternativeName>
        <fullName evidence="13">Holliday junction nuclease RuvC</fullName>
    </alternativeName>
    <alternativeName>
        <fullName evidence="13">Holliday junction resolvase RuvC</fullName>
    </alternativeName>
</protein>
<evidence type="ECO:0000256" key="4">
    <source>
        <dbReference type="ARBA" id="ARBA00022723"/>
    </source>
</evidence>
<keyword evidence="9 13" id="KW-0238">DNA-binding</keyword>
<evidence type="ECO:0000313" key="16">
    <source>
        <dbReference type="Proteomes" id="UP000310639"/>
    </source>
</evidence>
<keyword evidence="11 13" id="KW-0234">DNA repair</keyword>
<evidence type="ECO:0000256" key="14">
    <source>
        <dbReference type="NCBIfam" id="TIGR00228"/>
    </source>
</evidence>
<dbReference type="PRINTS" id="PR00696">
    <property type="entry name" value="RSOLVASERUVC"/>
</dbReference>
<dbReference type="GO" id="GO:0006310">
    <property type="term" value="P:DNA recombination"/>
    <property type="evidence" value="ECO:0007669"/>
    <property type="project" value="UniProtKB-UniRule"/>
</dbReference>
<dbReference type="GO" id="GO:0005737">
    <property type="term" value="C:cytoplasm"/>
    <property type="evidence" value="ECO:0007669"/>
    <property type="project" value="UniProtKB-SubCell"/>
</dbReference>
<reference evidence="15 16" key="1">
    <citation type="submission" date="2019-04" db="EMBL/GenBank/DDBJ databases">
        <title>Saccharibacteria TM7 genomes.</title>
        <authorList>
            <person name="Bor B."/>
            <person name="He X."/>
            <person name="Chen T."/>
            <person name="Dewhirst F.E."/>
        </authorList>
    </citation>
    <scope>NUCLEOTIDE SEQUENCE [LARGE SCALE GENOMIC DNA]</scope>
    <source>
        <strain evidence="15 16">BB001</strain>
    </source>
</reference>
<dbReference type="PROSITE" id="PS01321">
    <property type="entry name" value="RUVC"/>
    <property type="match status" value="1"/>
</dbReference>
<feature type="binding site" evidence="13">
    <location>
        <position position="140"/>
    </location>
    <ligand>
        <name>Mg(2+)</name>
        <dbReference type="ChEBI" id="CHEBI:18420"/>
        <label>1</label>
    </ligand>
</feature>
<dbReference type="EC" id="3.1.21.10" evidence="13 14"/>
<comment type="subcellular location">
    <subcellularLocation>
        <location evidence="13">Cytoplasm</location>
    </subcellularLocation>
</comment>
<evidence type="ECO:0000256" key="2">
    <source>
        <dbReference type="ARBA" id="ARBA00022490"/>
    </source>
</evidence>
<dbReference type="GO" id="GO:0008821">
    <property type="term" value="F:crossover junction DNA endonuclease activity"/>
    <property type="evidence" value="ECO:0007669"/>
    <property type="project" value="UniProtKB-UniRule"/>
</dbReference>
<comment type="function">
    <text evidence="13">The RuvA-RuvB-RuvC complex processes Holliday junction (HJ) DNA during genetic recombination and DNA repair. Endonuclease that resolves HJ intermediates. Cleaves cruciform DNA by making single-stranded nicks across the HJ at symmetrical positions within the homologous arms, yielding a 5'-phosphate and a 3'-hydroxyl group; requires a central core of homology in the junction. The consensus cleavage sequence is 5'-(A/T)TT(C/G)-3'. Cleavage occurs on the 3'-side of the TT dinucleotide at the point of strand exchange. HJ branch migration catalyzed by RuvA-RuvB allows RuvC to scan DNA until it finds its consensus sequence, where it cleaves and resolves the cruciform DNA.</text>
</comment>
<comment type="similarity">
    <text evidence="1 13">Belongs to the RuvC family.</text>
</comment>
<evidence type="ECO:0000256" key="12">
    <source>
        <dbReference type="ARBA" id="ARBA00029354"/>
    </source>
</evidence>